<feature type="transmembrane region" description="Helical" evidence="1">
    <location>
        <begin position="367"/>
        <end position="388"/>
    </location>
</feature>
<name>A0A558DAJ9_9GAMM</name>
<reference evidence="2 3" key="1">
    <citation type="submission" date="2019-07" db="EMBL/GenBank/DDBJ databases">
        <title>The pathways for chlorine oxyanion respiration interact through the shared metabolite chlorate.</title>
        <authorList>
            <person name="Barnum T.P."/>
            <person name="Cheng Y."/>
            <person name="Hill K.A."/>
            <person name="Lucas L.N."/>
            <person name="Carlson H.K."/>
            <person name="Coates J.D."/>
        </authorList>
    </citation>
    <scope>NUCLEOTIDE SEQUENCE [LARGE SCALE GENOMIC DNA]</scope>
    <source>
        <strain evidence="2">BK-3</strain>
    </source>
</reference>
<gene>
    <name evidence="2" type="ORF">FHK82_04895</name>
</gene>
<evidence type="ECO:0000313" key="2">
    <source>
        <dbReference type="EMBL" id="TVT58055.1"/>
    </source>
</evidence>
<dbReference type="EMBL" id="VMRY01000010">
    <property type="protein sequence ID" value="TVT58055.1"/>
    <property type="molecule type" value="Genomic_DNA"/>
</dbReference>
<evidence type="ECO:0000256" key="1">
    <source>
        <dbReference type="SAM" id="Phobius"/>
    </source>
</evidence>
<dbReference type="AlphaFoldDB" id="A0A558DAJ9"/>
<accession>A0A558DAJ9</accession>
<protein>
    <submittedName>
        <fullName evidence="2">Uncharacterized protein</fullName>
    </submittedName>
</protein>
<organism evidence="2 3">
    <name type="scientific">Sedimenticola thiotaurini</name>
    <dbReference type="NCBI Taxonomy" id="1543721"/>
    <lineage>
        <taxon>Bacteria</taxon>
        <taxon>Pseudomonadati</taxon>
        <taxon>Pseudomonadota</taxon>
        <taxon>Gammaproteobacteria</taxon>
        <taxon>Chromatiales</taxon>
        <taxon>Sedimenticolaceae</taxon>
        <taxon>Sedimenticola</taxon>
    </lineage>
</organism>
<keyword evidence="1" id="KW-1133">Transmembrane helix</keyword>
<sequence length="397" mass="44074">MNAVANSKQTFIVAALGFIAIGLMAVIFYSPVWWVSLTAPNYPEEAFPDGVRIHFHMNGVFNGCEKVNKAEIQEDIALDCVHEMDTINHYVGMYPIAAGGPIERGLGQFLMVFMGIMLVGFICVRPKLRMTIMGVGFAALLIWMYLTIYGKDGFNLQSAGYVEAMLTSMDQEAGSSQEESEPEIVIGGIVGVLKKSLEDSGVVVDLPSDKKEAEKAEDLSEKAYMINQLKITYEKDLEYGRVSEPWNGSTFQVMTWHYGKSLGRYFNNQEEIVPMVANLKIALHVVFAGMAGAMLLLLFGARKNGGILYWLLVLVPMALPVFFVIDYAAWLWWYGHTLNAMGAFAVKPFMPTVFGDGKVAQFATHSYPYIGFFIMLVLSPVLAVAALIRKKQFKDAQ</sequence>
<feature type="transmembrane region" description="Helical" evidence="1">
    <location>
        <begin position="281"/>
        <end position="300"/>
    </location>
</feature>
<feature type="transmembrane region" description="Helical" evidence="1">
    <location>
        <begin position="12"/>
        <end position="34"/>
    </location>
</feature>
<keyword evidence="1" id="KW-0472">Membrane</keyword>
<feature type="transmembrane region" description="Helical" evidence="1">
    <location>
        <begin position="105"/>
        <end position="124"/>
    </location>
</feature>
<feature type="transmembrane region" description="Helical" evidence="1">
    <location>
        <begin position="307"/>
        <end position="333"/>
    </location>
</feature>
<feature type="transmembrane region" description="Helical" evidence="1">
    <location>
        <begin position="131"/>
        <end position="148"/>
    </location>
</feature>
<dbReference type="STRING" id="1543721.AAY24_11245"/>
<evidence type="ECO:0000313" key="3">
    <source>
        <dbReference type="Proteomes" id="UP000317355"/>
    </source>
</evidence>
<comment type="caution">
    <text evidence="2">The sequence shown here is derived from an EMBL/GenBank/DDBJ whole genome shotgun (WGS) entry which is preliminary data.</text>
</comment>
<dbReference type="Proteomes" id="UP000317355">
    <property type="component" value="Unassembled WGS sequence"/>
</dbReference>
<proteinExistence type="predicted"/>
<keyword evidence="1" id="KW-0812">Transmembrane</keyword>